<accession>A0ABW4PKX9</accession>
<name>A0ABW4PKX9_9ACTN</name>
<dbReference type="EMBL" id="JBHUFU010000007">
    <property type="protein sequence ID" value="MFD1830888.1"/>
    <property type="molecule type" value="Genomic_DNA"/>
</dbReference>
<comment type="caution">
    <text evidence="2">The sequence shown here is derived from an EMBL/GenBank/DDBJ whole genome shotgun (WGS) entry which is preliminary data.</text>
</comment>
<evidence type="ECO:0000259" key="1">
    <source>
        <dbReference type="Pfam" id="PF11575"/>
    </source>
</evidence>
<proteinExistence type="predicted"/>
<feature type="domain" description="Ferric siderophore reductase C-terminal" evidence="1">
    <location>
        <begin position="251"/>
        <end position="271"/>
    </location>
</feature>
<dbReference type="InterPro" id="IPR024726">
    <property type="entry name" value="FhuF_C"/>
</dbReference>
<dbReference type="Pfam" id="PF11575">
    <property type="entry name" value="FhuF_C"/>
    <property type="match status" value="1"/>
</dbReference>
<evidence type="ECO:0000313" key="3">
    <source>
        <dbReference type="Proteomes" id="UP001597365"/>
    </source>
</evidence>
<sequence length="287" mass="31122">MAMCTLAPAPTASAASPFSAAYDRLAEVFPGLRVLEVAADGDLPRGGGWVRAAELARGGEALDAFLSWDDEQTLRDYGQRARPDVIASFGLHRYAWSACLLVTLPWFLHRRVPRVPAGAASFDRSSGRLAVRIEEFSCLPDDPAAALPGARTVSGEEELRAAVRESVAEHIGPVLDGFRPRMRRGPRALWGMVTDEITEGLWYIGHLLGEERRAMAEAELLLPGSVAPYPAGAGFRELSGPGGETYSTRDRASCCLFYTLRPQDTCVTCPRTCDTDRIERLSGTAVN</sequence>
<protein>
    <submittedName>
        <fullName evidence="2">(2Fe-2S)-binding protein</fullName>
    </submittedName>
</protein>
<dbReference type="Proteomes" id="UP001597365">
    <property type="component" value="Unassembled WGS sequence"/>
</dbReference>
<organism evidence="2 3">
    <name type="scientific">Streptomyces desertarenae</name>
    <dbReference type="NCBI Taxonomy" id="2666184"/>
    <lineage>
        <taxon>Bacteria</taxon>
        <taxon>Bacillati</taxon>
        <taxon>Actinomycetota</taxon>
        <taxon>Actinomycetes</taxon>
        <taxon>Kitasatosporales</taxon>
        <taxon>Streptomycetaceae</taxon>
        <taxon>Streptomyces</taxon>
    </lineage>
</organism>
<evidence type="ECO:0000313" key="2">
    <source>
        <dbReference type="EMBL" id="MFD1830888.1"/>
    </source>
</evidence>
<reference evidence="3" key="1">
    <citation type="journal article" date="2019" name="Int. J. Syst. Evol. Microbiol.">
        <title>The Global Catalogue of Microorganisms (GCM) 10K type strain sequencing project: providing services to taxonomists for standard genome sequencing and annotation.</title>
        <authorList>
            <consortium name="The Broad Institute Genomics Platform"/>
            <consortium name="The Broad Institute Genome Sequencing Center for Infectious Disease"/>
            <person name="Wu L."/>
            <person name="Ma J."/>
        </authorList>
    </citation>
    <scope>NUCLEOTIDE SEQUENCE [LARGE SCALE GENOMIC DNA]</scope>
    <source>
        <strain evidence="3">CGMCC 4.7455</strain>
    </source>
</reference>
<keyword evidence="3" id="KW-1185">Reference proteome</keyword>
<gene>
    <name evidence="2" type="ORF">ACFSJS_14565</name>
</gene>
<dbReference type="RefSeq" id="WP_380900243.1">
    <property type="nucleotide sequence ID" value="NZ_JBHUFU010000007.1"/>
</dbReference>